<dbReference type="InterPro" id="IPR024079">
    <property type="entry name" value="MetalloPept_cat_dom_sf"/>
</dbReference>
<dbReference type="KEGG" id="ptq:P700755_002228"/>
<dbReference type="EMBL" id="CP003879">
    <property type="protein sequence ID" value="AFU69017.1"/>
    <property type="molecule type" value="Genomic_DNA"/>
</dbReference>
<dbReference type="RefSeq" id="WP_015024593.1">
    <property type="nucleotide sequence ID" value="NC_018721.1"/>
</dbReference>
<sequence>MKLQRLFIVPAVFGLLLGSCEADKVTSEEVLDTNQIDNSERIILGVNTSETPSNLDQPTLDLISKNHLSALGAQREEMVLPGGEKREVIRIEGDIVMSLEELSGLDFQGYEDIHNKQYSTNALVSPQTITVIGYTGGSQALTSNERTALSWAIANYNRLNLNINFNLTFGTNYQNKDMVVYNNTVNNPSGAGGSAGFPSNGNPNKFVQIFGLSNYNTNVIEHVITHEIGHSVGFRHTDFFSRQSCGQNTNEGTAGVGANYIPGTPQGFDPTSIMLACFSNNEDGEFNSNDVTALNFLY</sequence>
<organism evidence="1 2">
    <name type="scientific">Psychroflexus torquis (strain ATCC 700755 / CIP 106069 / ACAM 623)</name>
    <dbReference type="NCBI Taxonomy" id="313595"/>
    <lineage>
        <taxon>Bacteria</taxon>
        <taxon>Pseudomonadati</taxon>
        <taxon>Bacteroidota</taxon>
        <taxon>Flavobacteriia</taxon>
        <taxon>Flavobacteriales</taxon>
        <taxon>Flavobacteriaceae</taxon>
        <taxon>Psychroflexus</taxon>
    </lineage>
</organism>
<dbReference type="OrthoDB" id="785995at2"/>
<proteinExistence type="predicted"/>
<reference evidence="1" key="2">
    <citation type="submission" date="2012-09" db="EMBL/GenBank/DDBJ databases">
        <title>The complete sequence of Psychroflexus torquis an extreme psychrophile from sea-ice that is stimulated by light.</title>
        <authorList>
            <person name="Feng S."/>
            <person name="Powell S.M."/>
            <person name="Bowman J.P."/>
        </authorList>
    </citation>
    <scope>NUCLEOTIDE SEQUENCE [LARGE SCALE GENOMIC DNA]</scope>
    <source>
        <strain evidence="1">ATCC 700755</strain>
    </source>
</reference>
<gene>
    <name evidence="1" type="ordered locus">P700755_002228</name>
</gene>
<dbReference type="InterPro" id="IPR024653">
    <property type="entry name" value="Peptidase_M10/M27/M57"/>
</dbReference>
<dbReference type="SUPFAM" id="SSF55486">
    <property type="entry name" value="Metalloproteases ('zincins'), catalytic domain"/>
    <property type="match status" value="1"/>
</dbReference>
<dbReference type="eggNOG" id="COG5549">
    <property type="taxonomic scope" value="Bacteria"/>
</dbReference>
<evidence type="ECO:0000313" key="2">
    <source>
        <dbReference type="Proteomes" id="UP000008514"/>
    </source>
</evidence>
<keyword evidence="2" id="KW-1185">Reference proteome</keyword>
<dbReference type="GO" id="GO:0008237">
    <property type="term" value="F:metallopeptidase activity"/>
    <property type="evidence" value="ECO:0007669"/>
    <property type="project" value="InterPro"/>
</dbReference>
<protein>
    <submittedName>
        <fullName evidence="1">Metallopeptidase, ZnMc superfamily</fullName>
    </submittedName>
</protein>
<dbReference type="Proteomes" id="UP000008514">
    <property type="component" value="Chromosome"/>
</dbReference>
<reference evidence="1" key="1">
    <citation type="submission" date="2006-03" db="EMBL/GenBank/DDBJ databases">
        <authorList>
            <person name="Bowman J."/>
            <person name="Ferriera S."/>
            <person name="Johnson J."/>
            <person name="Kravitz S."/>
            <person name="Halpern A."/>
            <person name="Remington K."/>
            <person name="Beeson K."/>
            <person name="Tran B."/>
            <person name="Rogers Y.-H."/>
            <person name="Friedman R."/>
            <person name="Venter J.C."/>
        </authorList>
    </citation>
    <scope>NUCLEOTIDE SEQUENCE [LARGE SCALE GENOMIC DNA]</scope>
    <source>
        <strain evidence="1">ATCC 700755</strain>
    </source>
</reference>
<evidence type="ECO:0000313" key="1">
    <source>
        <dbReference type="EMBL" id="AFU69017.1"/>
    </source>
</evidence>
<dbReference type="Pfam" id="PF12388">
    <property type="entry name" value="Peptidase_M57"/>
    <property type="match status" value="1"/>
</dbReference>
<name>K4IEQ6_PSYTT</name>
<dbReference type="STRING" id="313595.P700755_002228"/>
<dbReference type="HOGENOM" id="CLU_052330_0_0_10"/>
<dbReference type="PROSITE" id="PS51257">
    <property type="entry name" value="PROKAR_LIPOPROTEIN"/>
    <property type="match status" value="1"/>
</dbReference>
<dbReference type="AlphaFoldDB" id="K4IEQ6"/>
<dbReference type="Gene3D" id="3.40.390.10">
    <property type="entry name" value="Collagenase (Catalytic Domain)"/>
    <property type="match status" value="1"/>
</dbReference>
<accession>K4IEQ6</accession>